<name>A8PMW5_9COXI</name>
<sequence>MENPYFDFIQPNFSFWPLYNSSKSVLLDEEKWQNFFLSDPISLILFLNSINFKIKKVNFFDYYQETNLFFRFLKDLVKSKPRNIYVLQELNGIIADIVSKLSVVKRFNKKQEKVALDYLKLLELMFTPSCRYLIEKMDINRWMNDFEKMTTNPFSSSAFLSQFRKTLLLSFQSSAFIKKYPVLIRMIGQLAHSLDKAQINTNELEAIKLFDLLGVLDHLLKTKQMAKLPERRQNNLSRQIKNARHLIYMEFEPYIERNFLKFIFFKAYLTQSYIHSTNLTDVCNSDRYHMQCKSDYLRFKDTYFCASGLFPKFRITIKNNNYSKLNLDKWCVDMRQAEQRFMTWMEGSVGLKPSYKMSLYTLYLSDFKRNFLVDKLIFERDDRQEDNQAHNLPMAYFLSKKNQKFNLLMGSTYAYTTNPFDHTHGYMYHLCGLFEKYSLDLSLVEGLAELYSRGICSERSIEDLRIFVNDTYIFELFKKRQSLFYFYSLKWVGYLVNERPELLKKWIIASKNNNNETFYLTIDRFIENTSNIEVFVNWSRQQVSVCNDYLNVFSNEHRPPMIYLTAIKHALNQTETIQTSHRHNEMMTFLNQSYDFEMSGHHRTLNLVDVPETKQTNERFKQQLERGFPLPLGAFVAGFISGCFDNVSILYQEKSPFFSTSLKFGFKPFISALISSDLNVLLFDEGQTLQEKVNTLIFYFSFNFLAVFYGESLNKKLFERIQNKALCFFVPLLTWTLLWNPGFFFSEERELFSTLFLQLLQGFSFKLGGEAYGYAKNITRFSSLWHKSQPKMTENNELSNNIEMRIKSNP</sequence>
<reference evidence="1" key="1">
    <citation type="submission" date="2006-04" db="EMBL/GenBank/DDBJ databases">
        <authorList>
            <person name="Seshadri R."/>
            <person name="Federici B.A."/>
        </authorList>
    </citation>
    <scope>NUCLEOTIDE SEQUENCE [LARGE SCALE GENOMIC DNA]</scope>
</reference>
<keyword evidence="2" id="KW-1185">Reference proteome</keyword>
<dbReference type="EMBL" id="AAQJ02000001">
    <property type="protein sequence ID" value="EDP46332.1"/>
    <property type="molecule type" value="Genomic_DNA"/>
</dbReference>
<gene>
    <name evidence="1" type="ORF">RICGR_0846</name>
</gene>
<dbReference type="RefSeq" id="WP_006035315.1">
    <property type="nucleotide sequence ID" value="NZ_AAQJ02000001.1"/>
</dbReference>
<reference evidence="1" key="2">
    <citation type="submission" date="2007-10" db="EMBL/GenBank/DDBJ databases">
        <authorList>
            <person name="Myers G.S."/>
        </authorList>
    </citation>
    <scope>NUCLEOTIDE SEQUENCE [LARGE SCALE GENOMIC DNA]</scope>
</reference>
<organism evidence="1 2">
    <name type="scientific">Rickettsiella grylli</name>
    <dbReference type="NCBI Taxonomy" id="59196"/>
    <lineage>
        <taxon>Bacteria</taxon>
        <taxon>Pseudomonadati</taxon>
        <taxon>Pseudomonadota</taxon>
        <taxon>Gammaproteobacteria</taxon>
        <taxon>Legionellales</taxon>
        <taxon>Coxiellaceae</taxon>
        <taxon>Rickettsiella</taxon>
    </lineage>
</organism>
<evidence type="ECO:0000313" key="1">
    <source>
        <dbReference type="EMBL" id="EDP46332.1"/>
    </source>
</evidence>
<accession>A8PMW5</accession>
<evidence type="ECO:0000313" key="2">
    <source>
        <dbReference type="Proteomes" id="UP000054075"/>
    </source>
</evidence>
<dbReference type="Proteomes" id="UP000054075">
    <property type="component" value="Unassembled WGS sequence"/>
</dbReference>
<dbReference type="OrthoDB" id="9962743at2"/>
<comment type="caution">
    <text evidence="1">The sequence shown here is derived from an EMBL/GenBank/DDBJ whole genome shotgun (WGS) entry which is preliminary data.</text>
</comment>
<proteinExistence type="predicted"/>
<protein>
    <submittedName>
        <fullName evidence="1">Uncharacterized protein</fullName>
    </submittedName>
</protein>
<dbReference type="AlphaFoldDB" id="A8PMW5"/>